<gene>
    <name evidence="18" type="primary">nnrE</name>
    <name evidence="17" type="synonym">nnrD</name>
    <name evidence="22" type="ORF">V3328_24540</name>
</gene>
<comment type="similarity">
    <text evidence="17">Belongs to the NnrD/CARKD family.</text>
</comment>
<keyword evidence="13" id="KW-0511">Multifunctional enzyme</keyword>
<evidence type="ECO:0000256" key="16">
    <source>
        <dbReference type="ARBA" id="ARBA00049209"/>
    </source>
</evidence>
<feature type="binding site" evidence="18">
    <location>
        <begin position="56"/>
        <end position="60"/>
    </location>
    <ligand>
        <name>(6S)-NADPHX</name>
        <dbReference type="ChEBI" id="CHEBI:64076"/>
    </ligand>
</feature>
<dbReference type="NCBIfam" id="TIGR00197">
    <property type="entry name" value="yjeF_nterm"/>
    <property type="match status" value="1"/>
</dbReference>
<feature type="binding site" evidence="17">
    <location>
        <begin position="406"/>
        <end position="410"/>
    </location>
    <ligand>
        <name>AMP</name>
        <dbReference type="ChEBI" id="CHEBI:456215"/>
    </ligand>
</feature>
<feature type="binding site" evidence="17">
    <location>
        <position position="252"/>
    </location>
    <ligand>
        <name>(6S)-NADPHX</name>
        <dbReference type="ChEBI" id="CHEBI:64076"/>
    </ligand>
</feature>
<dbReference type="EC" id="5.1.99.6" evidence="19"/>
<feature type="binding site" evidence="18">
    <location>
        <position position="117"/>
    </location>
    <ligand>
        <name>K(+)</name>
        <dbReference type="ChEBI" id="CHEBI:29103"/>
    </ligand>
</feature>
<dbReference type="Gene3D" id="3.40.1190.20">
    <property type="match status" value="1"/>
</dbReference>
<feature type="binding site" evidence="17">
    <location>
        <position position="435"/>
    </location>
    <ligand>
        <name>AMP</name>
        <dbReference type="ChEBI" id="CHEBI:456215"/>
    </ligand>
</feature>
<evidence type="ECO:0000256" key="17">
    <source>
        <dbReference type="HAMAP-Rule" id="MF_01965"/>
    </source>
</evidence>
<evidence type="ECO:0000256" key="19">
    <source>
        <dbReference type="PIRNR" id="PIRNR017184"/>
    </source>
</evidence>
<accession>A0AAW9S3E8</accession>
<dbReference type="Pfam" id="PF03853">
    <property type="entry name" value="YjeF_N"/>
    <property type="match status" value="1"/>
</dbReference>
<evidence type="ECO:0000256" key="10">
    <source>
        <dbReference type="ARBA" id="ARBA00023027"/>
    </source>
</evidence>
<feature type="binding site" evidence="18">
    <location>
        <position position="153"/>
    </location>
    <ligand>
        <name>K(+)</name>
        <dbReference type="ChEBI" id="CHEBI:29103"/>
    </ligand>
</feature>
<dbReference type="GO" id="GO:0052856">
    <property type="term" value="F:NAD(P)HX epimerase activity"/>
    <property type="evidence" value="ECO:0007669"/>
    <property type="project" value="UniProtKB-UniRule"/>
</dbReference>
<dbReference type="InterPro" id="IPR029056">
    <property type="entry name" value="Ribokinase-like"/>
</dbReference>
<comment type="subunit">
    <text evidence="17">Homotetramer.</text>
</comment>
<keyword evidence="11 18" id="KW-0413">Isomerase</keyword>
<evidence type="ECO:0000256" key="4">
    <source>
        <dbReference type="ARBA" id="ARBA00009524"/>
    </source>
</evidence>
<dbReference type="PANTHER" id="PTHR12592">
    <property type="entry name" value="ATP-DEPENDENT (S)-NAD(P)H-HYDRATE DEHYDRATASE FAMILY MEMBER"/>
    <property type="match status" value="1"/>
</dbReference>
<comment type="catalytic activity">
    <reaction evidence="2 18 19">
        <text>(6R)-NADPHX = (6S)-NADPHX</text>
        <dbReference type="Rhea" id="RHEA:32227"/>
        <dbReference type="ChEBI" id="CHEBI:64076"/>
        <dbReference type="ChEBI" id="CHEBI:64077"/>
        <dbReference type="EC" id="5.1.99.6"/>
    </reaction>
</comment>
<feature type="binding site" evidence="18">
    <location>
        <position position="57"/>
    </location>
    <ligand>
        <name>K(+)</name>
        <dbReference type="ChEBI" id="CHEBI:29103"/>
    </ligand>
</feature>
<keyword evidence="9 18" id="KW-0630">Potassium</keyword>
<dbReference type="Pfam" id="PF01256">
    <property type="entry name" value="Carb_kinase"/>
    <property type="match status" value="1"/>
</dbReference>
<feature type="domain" description="YjeF C-terminal" evidence="20">
    <location>
        <begin position="217"/>
        <end position="490"/>
    </location>
</feature>
<feature type="binding site" evidence="18">
    <location>
        <position position="150"/>
    </location>
    <ligand>
        <name>(6S)-NADPHX</name>
        <dbReference type="ChEBI" id="CHEBI:64076"/>
    </ligand>
</feature>
<evidence type="ECO:0000313" key="22">
    <source>
        <dbReference type="EMBL" id="MEJ8574668.1"/>
    </source>
</evidence>
<feature type="binding site" evidence="17">
    <location>
        <position position="370"/>
    </location>
    <ligand>
        <name>(6S)-NADPHX</name>
        <dbReference type="ChEBI" id="CHEBI:64076"/>
    </ligand>
</feature>
<keyword evidence="7 17" id="KW-0067">ATP-binding</keyword>
<evidence type="ECO:0000256" key="3">
    <source>
        <dbReference type="ARBA" id="ARBA00006001"/>
    </source>
</evidence>
<feature type="domain" description="YjeF N-terminal" evidence="21">
    <location>
        <begin position="10"/>
        <end position="207"/>
    </location>
</feature>
<evidence type="ECO:0000256" key="5">
    <source>
        <dbReference type="ARBA" id="ARBA00022723"/>
    </source>
</evidence>
<comment type="cofactor">
    <cofactor evidence="18 19">
        <name>K(+)</name>
        <dbReference type="ChEBI" id="CHEBI:29103"/>
    </cofactor>
    <text evidence="18 19">Binds 1 potassium ion per subunit.</text>
</comment>
<evidence type="ECO:0000256" key="9">
    <source>
        <dbReference type="ARBA" id="ARBA00022958"/>
    </source>
</evidence>
<dbReference type="RefSeq" id="WP_340332369.1">
    <property type="nucleotide sequence ID" value="NZ_JAZHOF010000013.1"/>
</dbReference>
<evidence type="ECO:0000259" key="21">
    <source>
        <dbReference type="PROSITE" id="PS51385"/>
    </source>
</evidence>
<dbReference type="PROSITE" id="PS51383">
    <property type="entry name" value="YJEF_C_3"/>
    <property type="match status" value="1"/>
</dbReference>
<evidence type="ECO:0000256" key="7">
    <source>
        <dbReference type="ARBA" id="ARBA00022840"/>
    </source>
</evidence>
<comment type="function">
    <text evidence="14 19">Bifunctional enzyme that catalyzes the epimerization of the S- and R-forms of NAD(P)HX and the dehydration of the S-form of NAD(P)HX at the expense of ADP, which is converted to AMP. This allows the repair of both epimers of NAD(P)HX, a damaged form of NAD(P)H that is a result of enzymatic or heat-dependent hydration.</text>
</comment>
<comment type="function">
    <text evidence="18">Catalyzes the epimerization of the S- and R-forms of NAD(P)HX, a damaged form of NAD(P)H that is a result of enzymatic or heat-dependent hydration. This is a prerequisite for the S-specific NAD(P)H-hydrate dehydratase to allow the repair of both epimers of NAD(P)HX.</text>
</comment>
<dbReference type="SUPFAM" id="SSF53613">
    <property type="entry name" value="Ribokinase-like"/>
    <property type="match status" value="1"/>
</dbReference>
<keyword evidence="5 18" id="KW-0479">Metal-binding</keyword>
<dbReference type="AlphaFoldDB" id="A0AAW9S3E8"/>
<dbReference type="Proteomes" id="UP001378188">
    <property type="component" value="Unassembled WGS sequence"/>
</dbReference>
<comment type="catalytic activity">
    <reaction evidence="16 17 19">
        <text>(6S)-NADPHX + ADP = AMP + phosphate + NADPH + H(+)</text>
        <dbReference type="Rhea" id="RHEA:32235"/>
        <dbReference type="ChEBI" id="CHEBI:15378"/>
        <dbReference type="ChEBI" id="CHEBI:43474"/>
        <dbReference type="ChEBI" id="CHEBI:57783"/>
        <dbReference type="ChEBI" id="CHEBI:64076"/>
        <dbReference type="ChEBI" id="CHEBI:456215"/>
        <dbReference type="ChEBI" id="CHEBI:456216"/>
        <dbReference type="EC" id="4.2.1.136"/>
    </reaction>
</comment>
<comment type="cofactor">
    <cofactor evidence="17">
        <name>Mg(2+)</name>
        <dbReference type="ChEBI" id="CHEBI:18420"/>
    </cofactor>
</comment>
<evidence type="ECO:0000256" key="11">
    <source>
        <dbReference type="ARBA" id="ARBA00023235"/>
    </source>
</evidence>
<dbReference type="InterPro" id="IPR030677">
    <property type="entry name" value="Nnr"/>
</dbReference>
<dbReference type="EMBL" id="JAZHOF010000013">
    <property type="protein sequence ID" value="MEJ8574668.1"/>
    <property type="molecule type" value="Genomic_DNA"/>
</dbReference>
<evidence type="ECO:0000256" key="15">
    <source>
        <dbReference type="ARBA" id="ARBA00048238"/>
    </source>
</evidence>
<feature type="binding site" evidence="17">
    <location>
        <position position="436"/>
    </location>
    <ligand>
        <name>(6S)-NADPHX</name>
        <dbReference type="ChEBI" id="CHEBI:64076"/>
    </ligand>
</feature>
<keyword evidence="6 17" id="KW-0547">Nucleotide-binding</keyword>
<evidence type="ECO:0000256" key="18">
    <source>
        <dbReference type="HAMAP-Rule" id="MF_01966"/>
    </source>
</evidence>
<dbReference type="HAMAP" id="MF_01965">
    <property type="entry name" value="NADHX_dehydratase"/>
    <property type="match status" value="1"/>
</dbReference>
<dbReference type="PIRSF" id="PIRSF017184">
    <property type="entry name" value="Nnr"/>
    <property type="match status" value="1"/>
</dbReference>
<evidence type="ECO:0000256" key="8">
    <source>
        <dbReference type="ARBA" id="ARBA00022857"/>
    </source>
</evidence>
<comment type="catalytic activity">
    <reaction evidence="1 18 19">
        <text>(6R)-NADHX = (6S)-NADHX</text>
        <dbReference type="Rhea" id="RHEA:32215"/>
        <dbReference type="ChEBI" id="CHEBI:64074"/>
        <dbReference type="ChEBI" id="CHEBI:64075"/>
        <dbReference type="EC" id="5.1.99.6"/>
    </reaction>
</comment>
<evidence type="ECO:0000259" key="20">
    <source>
        <dbReference type="PROSITE" id="PS51383"/>
    </source>
</evidence>
<evidence type="ECO:0000313" key="23">
    <source>
        <dbReference type="Proteomes" id="UP001378188"/>
    </source>
</evidence>
<dbReference type="PROSITE" id="PS51385">
    <property type="entry name" value="YJEF_N"/>
    <property type="match status" value="1"/>
</dbReference>
<dbReference type="HAMAP" id="MF_01966">
    <property type="entry name" value="NADHX_epimerase"/>
    <property type="match status" value="1"/>
</dbReference>
<comment type="catalytic activity">
    <reaction evidence="15 17 19">
        <text>(6S)-NADHX + ADP = AMP + phosphate + NADH + H(+)</text>
        <dbReference type="Rhea" id="RHEA:32223"/>
        <dbReference type="ChEBI" id="CHEBI:15378"/>
        <dbReference type="ChEBI" id="CHEBI:43474"/>
        <dbReference type="ChEBI" id="CHEBI:57945"/>
        <dbReference type="ChEBI" id="CHEBI:64074"/>
        <dbReference type="ChEBI" id="CHEBI:456215"/>
        <dbReference type="ChEBI" id="CHEBI:456216"/>
        <dbReference type="EC" id="4.2.1.136"/>
    </reaction>
</comment>
<name>A0AAW9S3E8_9HYPH</name>
<dbReference type="PANTHER" id="PTHR12592:SF0">
    <property type="entry name" value="ATP-DEPENDENT (S)-NAD(P)H-HYDRATE DEHYDRATASE"/>
    <property type="match status" value="1"/>
</dbReference>
<dbReference type="InterPro" id="IPR004443">
    <property type="entry name" value="YjeF_N_dom"/>
</dbReference>
<evidence type="ECO:0000256" key="6">
    <source>
        <dbReference type="ARBA" id="ARBA00022741"/>
    </source>
</evidence>
<evidence type="ECO:0000256" key="2">
    <source>
        <dbReference type="ARBA" id="ARBA00000909"/>
    </source>
</evidence>
<feature type="binding site" evidence="18">
    <location>
        <begin position="121"/>
        <end position="127"/>
    </location>
    <ligand>
        <name>(6S)-NADPHX</name>
        <dbReference type="ChEBI" id="CHEBI:64076"/>
    </ligand>
</feature>
<dbReference type="EC" id="4.2.1.136" evidence="19"/>
<comment type="function">
    <text evidence="17">Catalyzes the dehydration of the S-form of NAD(P)HX at the expense of ADP, which is converted to AMP. Together with NAD(P)HX epimerase, which catalyzes the epimerization of the S- and R-forms, the enzyme allows the repair of both epimers of NAD(P)HX, a damaged form of NAD(P)H that is a result of enzymatic or heat-dependent hydration.</text>
</comment>
<keyword evidence="12 17" id="KW-0456">Lyase</keyword>
<proteinExistence type="inferred from homology"/>
<evidence type="ECO:0000256" key="14">
    <source>
        <dbReference type="ARBA" id="ARBA00025153"/>
    </source>
</evidence>
<comment type="similarity">
    <text evidence="4 19">In the C-terminal section; belongs to the NnrD/CARKD family.</text>
</comment>
<comment type="similarity">
    <text evidence="3 19">In the N-terminal section; belongs to the NnrE/AIBP family.</text>
</comment>
<comment type="similarity">
    <text evidence="18">Belongs to the NnrE/AIBP family.</text>
</comment>
<dbReference type="CDD" id="cd01171">
    <property type="entry name" value="YXKO-related"/>
    <property type="match status" value="1"/>
</dbReference>
<dbReference type="GO" id="GO:0005524">
    <property type="term" value="F:ATP binding"/>
    <property type="evidence" value="ECO:0007669"/>
    <property type="project" value="UniProtKB-UniRule"/>
</dbReference>
<keyword evidence="10 17" id="KW-0520">NAD</keyword>
<sequence>MNELLTTSEMSRADALAIEAGVAGEALMENAGRAVAAATLALGRGAEVVVLCGPGNNGGDGFVAARHLACAGRRVRVALLGGRDRLKGDAALMASRWEGPIETLQPDCLKGAGVVVDAVFGAGLSKPIEGAAAAVVAAVNAMTVPVVAVDVPSGVDGTTGEVRGAAVRAARTVTFFRLKPGHLLMPGRSLCGDLRLADIGIPGVVLDTIRPSIRANGPQLWRQHFPAPQADGHKYDRGHAVVVSGGPWNTGAARLAAGAALRIGAGLVTVASPTAALPVNAAHLTGVMLTEAEGLDGLAAALQDSRRNAVLLGPAAGVGEETAARALVALAAARPVVLDADALTSFAEDPPRLFEAIGADAGRPVLLTPHEGEFRRLFPDIAEAAPGRPERARRAAARSGAVVILKGADTVVAAPDGRVAINADAPPWLATAGSGDVLGGMALGLLAQGMAGFEAASAAVWLHGAAANRIGRGLIAEDLPEALPAILADL</sequence>
<dbReference type="NCBIfam" id="TIGR00196">
    <property type="entry name" value="yjeF_cterm"/>
    <property type="match status" value="1"/>
</dbReference>
<evidence type="ECO:0000256" key="13">
    <source>
        <dbReference type="ARBA" id="ARBA00023268"/>
    </source>
</evidence>
<organism evidence="22 23">
    <name type="scientific">Microbaculum marinum</name>
    <dbReference type="NCBI Taxonomy" id="1764581"/>
    <lineage>
        <taxon>Bacteria</taxon>
        <taxon>Pseudomonadati</taxon>
        <taxon>Pseudomonadota</taxon>
        <taxon>Alphaproteobacteria</taxon>
        <taxon>Hyphomicrobiales</taxon>
        <taxon>Tepidamorphaceae</taxon>
        <taxon>Microbaculum</taxon>
    </lineage>
</organism>
<dbReference type="InterPro" id="IPR036652">
    <property type="entry name" value="YjeF_N_dom_sf"/>
</dbReference>
<comment type="caution">
    <text evidence="17">Lacks conserved residue(s) required for the propagation of feature annotation.</text>
</comment>
<evidence type="ECO:0000256" key="12">
    <source>
        <dbReference type="ARBA" id="ARBA00023239"/>
    </source>
</evidence>
<dbReference type="GO" id="GO:0046872">
    <property type="term" value="F:metal ion binding"/>
    <property type="evidence" value="ECO:0007669"/>
    <property type="project" value="UniProtKB-UniRule"/>
</dbReference>
<dbReference type="GO" id="GO:0110051">
    <property type="term" value="P:metabolite repair"/>
    <property type="evidence" value="ECO:0007669"/>
    <property type="project" value="TreeGrafter"/>
</dbReference>
<keyword evidence="8 17" id="KW-0521">NADP</keyword>
<evidence type="ECO:0000256" key="1">
    <source>
        <dbReference type="ARBA" id="ARBA00000013"/>
    </source>
</evidence>
<dbReference type="InterPro" id="IPR000631">
    <property type="entry name" value="CARKD"/>
</dbReference>
<comment type="caution">
    <text evidence="22">The sequence shown here is derived from an EMBL/GenBank/DDBJ whole genome shotgun (WGS) entry which is preliminary data.</text>
</comment>
<dbReference type="Gene3D" id="3.40.50.10260">
    <property type="entry name" value="YjeF N-terminal domain"/>
    <property type="match status" value="1"/>
</dbReference>
<protein>
    <recommendedName>
        <fullName evidence="19">Bifunctional NAD(P)H-hydrate repair enzyme</fullName>
    </recommendedName>
    <alternativeName>
        <fullName evidence="19">Nicotinamide nucleotide repair protein</fullName>
    </alternativeName>
    <domain>
        <recommendedName>
            <fullName evidence="19">ADP-dependent (S)-NAD(P)H-hydrate dehydratase</fullName>
            <ecNumber evidence="19">4.2.1.136</ecNumber>
        </recommendedName>
        <alternativeName>
            <fullName evidence="19">ADP-dependent NAD(P)HX dehydratase</fullName>
        </alternativeName>
    </domain>
    <domain>
        <recommendedName>
            <fullName evidence="19">NAD(P)H-hydrate epimerase</fullName>
            <ecNumber evidence="19">5.1.99.6</ecNumber>
        </recommendedName>
    </domain>
</protein>
<reference evidence="22 23" key="1">
    <citation type="submission" date="2024-02" db="EMBL/GenBank/DDBJ databases">
        <title>Genome analysis and characterization of Microbaculum marinisediminis sp. nov., isolated from marine sediment.</title>
        <authorList>
            <person name="Du Z.-J."/>
            <person name="Ye Y.-Q."/>
            <person name="Zhang Z.-R."/>
            <person name="Yuan S.-M."/>
            <person name="Zhang X.-Y."/>
        </authorList>
    </citation>
    <scope>NUCLEOTIDE SEQUENCE [LARGE SCALE GENOMIC DNA]</scope>
    <source>
        <strain evidence="22 23">SDUM1044001</strain>
    </source>
</reference>
<dbReference type="GO" id="GO:0052855">
    <property type="term" value="F:ADP-dependent NAD(P)H-hydrate dehydratase activity"/>
    <property type="evidence" value="ECO:0007669"/>
    <property type="project" value="UniProtKB-UniRule"/>
</dbReference>
<dbReference type="GO" id="GO:0046496">
    <property type="term" value="P:nicotinamide nucleotide metabolic process"/>
    <property type="evidence" value="ECO:0007669"/>
    <property type="project" value="UniProtKB-UniRule"/>
</dbReference>
<dbReference type="SUPFAM" id="SSF64153">
    <property type="entry name" value="YjeF N-terminal domain-like"/>
    <property type="match status" value="1"/>
</dbReference>
<keyword evidence="23" id="KW-1185">Reference proteome</keyword>